<feature type="compositionally biased region" description="Polar residues" evidence="1">
    <location>
        <begin position="427"/>
        <end position="448"/>
    </location>
</feature>
<feature type="region of interest" description="Disordered" evidence="1">
    <location>
        <begin position="576"/>
        <end position="601"/>
    </location>
</feature>
<keyword evidence="3" id="KW-1185">Reference proteome</keyword>
<dbReference type="EMBL" id="CAEFZW010000013">
    <property type="protein sequence ID" value="CAB4257034.1"/>
    <property type="molecule type" value="Genomic_DNA"/>
</dbReference>
<organism evidence="2 3">
    <name type="scientific">Maudiozyma barnettii</name>
    <dbReference type="NCBI Taxonomy" id="61262"/>
    <lineage>
        <taxon>Eukaryota</taxon>
        <taxon>Fungi</taxon>
        <taxon>Dikarya</taxon>
        <taxon>Ascomycota</taxon>
        <taxon>Saccharomycotina</taxon>
        <taxon>Saccharomycetes</taxon>
        <taxon>Saccharomycetales</taxon>
        <taxon>Saccharomycetaceae</taxon>
        <taxon>Maudiozyma</taxon>
    </lineage>
</organism>
<evidence type="ECO:0000313" key="3">
    <source>
        <dbReference type="Proteomes" id="UP000644660"/>
    </source>
</evidence>
<dbReference type="Proteomes" id="UP000644660">
    <property type="component" value="Unassembled WGS sequence"/>
</dbReference>
<dbReference type="AlphaFoldDB" id="A0A8H2ZIK6"/>
<feature type="compositionally biased region" description="Polar residues" evidence="1">
    <location>
        <begin position="586"/>
        <end position="597"/>
    </location>
</feature>
<evidence type="ECO:0000256" key="1">
    <source>
        <dbReference type="SAM" id="MobiDB-lite"/>
    </source>
</evidence>
<dbReference type="GeneID" id="64860142"/>
<dbReference type="PANTHER" id="PTHR23244:SF471">
    <property type="entry name" value="GUANINE NUCLEOTIDE-BINDING PROTEIN SUBUNIT BETA 1-RELATED"/>
    <property type="match status" value="1"/>
</dbReference>
<evidence type="ECO:0000313" key="2">
    <source>
        <dbReference type="EMBL" id="CAB4257034.1"/>
    </source>
</evidence>
<proteinExistence type="predicted"/>
<protein>
    <submittedName>
        <fullName evidence="2">Similar to Saccharomyces cerevisiae YAL056W GPB2 Multistep regulator of cAMP-PKA signaling</fullName>
    </submittedName>
</protein>
<accession>A0A8H2ZIK6</accession>
<dbReference type="InterPro" id="IPR011043">
    <property type="entry name" value="Gal_Oxase/kelch_b-propeller"/>
</dbReference>
<reference evidence="2 3" key="1">
    <citation type="submission" date="2020-05" db="EMBL/GenBank/DDBJ databases">
        <authorList>
            <person name="Casaregola S."/>
            <person name="Devillers H."/>
            <person name="Grondin C."/>
        </authorList>
    </citation>
    <scope>NUCLEOTIDE SEQUENCE [LARGE SCALE GENOMIC DNA]</scope>
    <source>
        <strain evidence="2 3">CLIB 1767</strain>
    </source>
</reference>
<dbReference type="PANTHER" id="PTHR23244">
    <property type="entry name" value="KELCH REPEAT DOMAIN"/>
    <property type="match status" value="1"/>
</dbReference>
<feature type="region of interest" description="Disordered" evidence="1">
    <location>
        <begin position="390"/>
        <end position="448"/>
    </location>
</feature>
<dbReference type="SUPFAM" id="SSF50965">
    <property type="entry name" value="Galactose oxidase, central domain"/>
    <property type="match status" value="2"/>
</dbReference>
<feature type="compositionally biased region" description="Basic and acidic residues" evidence="1">
    <location>
        <begin position="401"/>
        <end position="412"/>
    </location>
</feature>
<dbReference type="Gene3D" id="2.120.10.80">
    <property type="entry name" value="Kelch-type beta propeller"/>
    <property type="match status" value="1"/>
</dbReference>
<dbReference type="InterPro" id="IPR015915">
    <property type="entry name" value="Kelch-typ_b-propeller"/>
</dbReference>
<sequence length="802" mass="91733">MSDEFENSKSSHKIIPYISNYYNIIEVLRQLENENHHVKKIHGSLKSENEKLLKRYYETYTPLSPNTVVIDSDNYKISEGNDPYGMEIIEKIINNPKVPINNNEVYDKERTGIQANMLSVNSTEMYTRFYEKLNFTTIRGWDIVKNHLLWIPSYHTEFRDILLYNKRNEIYDPNKKTSAMSIDGEDYIPKAFDSYYGSCSIPSVFGKSKLPSLVYHSAVSIGEEVYILGGMIPSYRYDEESPNLDNFEVIGIPDLPPPFLPQIVNNPAFFSNPFLFVINALTSSVRMHKFGGDIPPPMIGMSGTLLTDRYIFFYGGLEIRTETSYSEITHKTVIRKRGVFCDVGFILDTVKLHFTKIKIGLQQFRNQNFCQVYPRFGHLQISIRDEDMSNNVSPRCNRQVPHYDRSKDDLPTTEHYNIIPGFKDFQTKSNDSQSSLAESNGTSDNNSGPDYIFADTTYIFGGYRREGKTRYQALNDMWKIQIPIHYRGKRGLCIFGDSAYATCINNATSDTKQFQKPIVGAEIPSERAFMSYCIYNDKPGSDYTNFEVDLLQNLHNNFKISLSKQMTKKILHVDIHDNPKGENQDNESQSMPSSEFYTNRPPISRARHKTLVMHGGSDMYDVCDDMWWFDLETETWEKVDTYMNVEQNIKKPYRAPQPLHLKRVGHIMQNIGTLVSMGGGMLQSDVDILYKTSKSKDSESRIPTQGVPIGSHVFTTIDIRTQFVINRKVTFAPSDTKFEVPLTNTDPKAIHGLMMIAGCTIEKAAGKYVMIGGVTSRRSNINDLYLRGVLLYITVPAVTLFG</sequence>
<comment type="caution">
    <text evidence="2">The sequence shown here is derived from an EMBL/GenBank/DDBJ whole genome shotgun (WGS) entry which is preliminary data.</text>
</comment>
<gene>
    <name evidence="2" type="ORF">KABA2_13S01518</name>
</gene>
<name>A0A8H2ZIK6_9SACH</name>
<dbReference type="RefSeq" id="XP_041408878.1">
    <property type="nucleotide sequence ID" value="XM_041552944.1"/>
</dbReference>